<keyword evidence="3" id="KW-1185">Reference proteome</keyword>
<evidence type="ECO:0000256" key="1">
    <source>
        <dbReference type="SAM" id="Phobius"/>
    </source>
</evidence>
<gene>
    <name evidence="2" type="ORF">CALK_1469</name>
</gene>
<reference evidence="2 3" key="1">
    <citation type="journal article" date="2013" name="Environ. Microbiol.">
        <title>Genome analysis of Chitinivibrio alkaliphilus gen. nov., sp. nov., a novel extremely haloalkaliphilic anaerobic chitinolytic bacterium from the candidate phylum Termite Group 3.</title>
        <authorList>
            <person name="Sorokin D.Y."/>
            <person name="Gumerov V.M."/>
            <person name="Rakitin A.L."/>
            <person name="Beletsky A.V."/>
            <person name="Damste J.S."/>
            <person name="Muyzer G."/>
            <person name="Mardanov A.V."/>
            <person name="Ravin N.V."/>
        </authorList>
    </citation>
    <scope>NUCLEOTIDE SEQUENCE [LARGE SCALE GENOMIC DNA]</scope>
    <source>
        <strain evidence="2 3">ACht1</strain>
    </source>
</reference>
<evidence type="ECO:0000313" key="2">
    <source>
        <dbReference type="EMBL" id="ERP31606.1"/>
    </source>
</evidence>
<evidence type="ECO:0000313" key="3">
    <source>
        <dbReference type="Proteomes" id="UP000017148"/>
    </source>
</evidence>
<dbReference type="EMBL" id="ASJR01000011">
    <property type="protein sequence ID" value="ERP31606.1"/>
    <property type="molecule type" value="Genomic_DNA"/>
</dbReference>
<feature type="transmembrane region" description="Helical" evidence="1">
    <location>
        <begin position="21"/>
        <end position="44"/>
    </location>
</feature>
<keyword evidence="1" id="KW-0812">Transmembrane</keyword>
<organism evidence="2 3">
    <name type="scientific">Chitinivibrio alkaliphilus ACht1</name>
    <dbReference type="NCBI Taxonomy" id="1313304"/>
    <lineage>
        <taxon>Bacteria</taxon>
        <taxon>Pseudomonadati</taxon>
        <taxon>Fibrobacterota</taxon>
        <taxon>Chitinivibrionia</taxon>
        <taxon>Chitinivibrionales</taxon>
        <taxon>Chitinivibrionaceae</taxon>
        <taxon>Chitinivibrio</taxon>
    </lineage>
</organism>
<proteinExistence type="predicted"/>
<dbReference type="AlphaFoldDB" id="U7D7Q3"/>
<dbReference type="Proteomes" id="UP000017148">
    <property type="component" value="Unassembled WGS sequence"/>
</dbReference>
<protein>
    <submittedName>
        <fullName evidence="2">Uncharacterized protein</fullName>
    </submittedName>
</protein>
<dbReference type="RefSeq" id="WP_022636925.1">
    <property type="nucleotide sequence ID" value="NZ_ASJR01000011.1"/>
</dbReference>
<sequence length="296" mass="34024">MLQANLLHSKPRIQGVGELKQLVFLFGKIVGGVAVAALLLFVLVPRVSEWFAPQEYEEPPAIGETVVQETEDAPWEDRLSVVHEEAYHLAYKDMPLVQQFQYEHGYTKAVFDFIVRHAPPGGQFTSLTVDDFSTVSGTVTFASRDEVRSFFLPFEESSAWTIRPRPETSIRSYDDFYEVTYVFDYVLPAQRFLEDDPVEERFVSSDHIQRIRRKVIRLADNNDLRITNERSLGSTRRGGYREYERHIDGEGRFSDFVYFLHALYTQSPGVRFRTVELSTRSGEISFSGVVCITVLE</sequence>
<accession>U7D7Q3</accession>
<name>U7D7Q3_9BACT</name>
<keyword evidence="1" id="KW-1133">Transmembrane helix</keyword>
<keyword evidence="1" id="KW-0472">Membrane</keyword>
<dbReference type="STRING" id="1313304.CALK_1469"/>
<comment type="caution">
    <text evidence="2">The sequence shown here is derived from an EMBL/GenBank/DDBJ whole genome shotgun (WGS) entry which is preliminary data.</text>
</comment>